<accession>A0AAE0Z2S9</accession>
<sequence length="146" mass="16440">MCYPILQAKFLAILDQTLQIYAAEGMISGFGEDHAISHTLNQALSGMVEVELEDQPQSLRMELISSSPSCICTDLIAVSMQEHALMVILTEQIFCKIEFAPFRCFRDSKQFLKTLIGIDEIRAMHQSSRHAKMHLTFTELISSDVT</sequence>
<proteinExistence type="predicted"/>
<protein>
    <submittedName>
        <fullName evidence="1">Uncharacterized protein</fullName>
    </submittedName>
</protein>
<dbReference type="Proteomes" id="UP001283361">
    <property type="component" value="Unassembled WGS sequence"/>
</dbReference>
<gene>
    <name evidence="1" type="ORF">RRG08_014597</name>
</gene>
<keyword evidence="2" id="KW-1185">Reference proteome</keyword>
<evidence type="ECO:0000313" key="2">
    <source>
        <dbReference type="Proteomes" id="UP001283361"/>
    </source>
</evidence>
<organism evidence="1 2">
    <name type="scientific">Elysia crispata</name>
    <name type="common">lettuce slug</name>
    <dbReference type="NCBI Taxonomy" id="231223"/>
    <lineage>
        <taxon>Eukaryota</taxon>
        <taxon>Metazoa</taxon>
        <taxon>Spiralia</taxon>
        <taxon>Lophotrochozoa</taxon>
        <taxon>Mollusca</taxon>
        <taxon>Gastropoda</taxon>
        <taxon>Heterobranchia</taxon>
        <taxon>Euthyneura</taxon>
        <taxon>Panpulmonata</taxon>
        <taxon>Sacoglossa</taxon>
        <taxon>Placobranchoidea</taxon>
        <taxon>Plakobranchidae</taxon>
        <taxon>Elysia</taxon>
    </lineage>
</organism>
<dbReference type="EMBL" id="JAWDGP010004865">
    <property type="protein sequence ID" value="KAK3761630.1"/>
    <property type="molecule type" value="Genomic_DNA"/>
</dbReference>
<comment type="caution">
    <text evidence="1">The sequence shown here is derived from an EMBL/GenBank/DDBJ whole genome shotgun (WGS) entry which is preliminary data.</text>
</comment>
<name>A0AAE0Z2S9_9GAST</name>
<evidence type="ECO:0000313" key="1">
    <source>
        <dbReference type="EMBL" id="KAK3761630.1"/>
    </source>
</evidence>
<dbReference type="AlphaFoldDB" id="A0AAE0Z2S9"/>
<reference evidence="1" key="1">
    <citation type="journal article" date="2023" name="G3 (Bethesda)">
        <title>A reference genome for the long-term kleptoplast-retaining sea slug Elysia crispata morphotype clarki.</title>
        <authorList>
            <person name="Eastman K.E."/>
            <person name="Pendleton A.L."/>
            <person name="Shaikh M.A."/>
            <person name="Suttiyut T."/>
            <person name="Ogas R."/>
            <person name="Tomko P."/>
            <person name="Gavelis G."/>
            <person name="Widhalm J.R."/>
            <person name="Wisecaver J.H."/>
        </authorList>
    </citation>
    <scope>NUCLEOTIDE SEQUENCE</scope>
    <source>
        <strain evidence="1">ECLA1</strain>
    </source>
</reference>